<dbReference type="Pfam" id="PF11799">
    <property type="entry name" value="IMS_C"/>
    <property type="match status" value="1"/>
</dbReference>
<dbReference type="GO" id="GO:0006281">
    <property type="term" value="P:DNA repair"/>
    <property type="evidence" value="ECO:0007669"/>
    <property type="project" value="UniProtKB-UniRule"/>
</dbReference>
<evidence type="ECO:0000256" key="6">
    <source>
        <dbReference type="ARBA" id="ARBA00022679"/>
    </source>
</evidence>
<dbReference type="OrthoDB" id="9808813at2"/>
<keyword evidence="8 16" id="KW-0235">DNA replication</keyword>
<gene>
    <name evidence="16" type="primary">dinB</name>
    <name evidence="18" type="ORF">SAMN03097708_00999</name>
</gene>
<dbReference type="Gene3D" id="3.30.1490.100">
    <property type="entry name" value="DNA polymerase, Y-family, little finger domain"/>
    <property type="match status" value="1"/>
</dbReference>
<comment type="subunit">
    <text evidence="3 16">Monomer.</text>
</comment>
<evidence type="ECO:0000256" key="14">
    <source>
        <dbReference type="ARBA" id="ARBA00023204"/>
    </source>
</evidence>
<evidence type="ECO:0000256" key="16">
    <source>
        <dbReference type="HAMAP-Rule" id="MF_01113"/>
    </source>
</evidence>
<comment type="similarity">
    <text evidence="2 16">Belongs to the DNA polymerase type-Y family.</text>
</comment>
<dbReference type="GO" id="GO:0042276">
    <property type="term" value="P:error-prone translesion synthesis"/>
    <property type="evidence" value="ECO:0007669"/>
    <property type="project" value="TreeGrafter"/>
</dbReference>
<evidence type="ECO:0000256" key="8">
    <source>
        <dbReference type="ARBA" id="ARBA00022705"/>
    </source>
</evidence>
<feature type="active site" evidence="16">
    <location>
        <position position="105"/>
    </location>
</feature>
<dbReference type="Gene3D" id="1.10.150.20">
    <property type="entry name" value="5' to 3' exonuclease, C-terminal subdomain"/>
    <property type="match status" value="1"/>
</dbReference>
<dbReference type="InterPro" id="IPR043128">
    <property type="entry name" value="Rev_trsase/Diguanyl_cyclase"/>
</dbReference>
<dbReference type="NCBIfam" id="NF002882">
    <property type="entry name" value="PRK03348.1"/>
    <property type="match status" value="1"/>
</dbReference>
<keyword evidence="11 16" id="KW-0460">Magnesium</keyword>
<keyword evidence="4 16" id="KW-0515">Mutator protein</keyword>
<dbReference type="InterPro" id="IPR017961">
    <property type="entry name" value="DNA_pol_Y-fam_little_finger"/>
</dbReference>
<dbReference type="GO" id="GO:0006261">
    <property type="term" value="P:DNA-templated DNA replication"/>
    <property type="evidence" value="ECO:0007669"/>
    <property type="project" value="UniProtKB-UniRule"/>
</dbReference>
<evidence type="ECO:0000256" key="13">
    <source>
        <dbReference type="ARBA" id="ARBA00023125"/>
    </source>
</evidence>
<dbReference type="PANTHER" id="PTHR11076">
    <property type="entry name" value="DNA REPAIR POLYMERASE UMUC / TRANSFERASE FAMILY MEMBER"/>
    <property type="match status" value="1"/>
</dbReference>
<evidence type="ECO:0000259" key="17">
    <source>
        <dbReference type="PROSITE" id="PS50173"/>
    </source>
</evidence>
<evidence type="ECO:0000256" key="5">
    <source>
        <dbReference type="ARBA" id="ARBA00022490"/>
    </source>
</evidence>
<dbReference type="HAMAP" id="MF_01113">
    <property type="entry name" value="DNApol_IV"/>
    <property type="match status" value="1"/>
</dbReference>
<keyword evidence="10 16" id="KW-0227">DNA damage</keyword>
<comment type="catalytic activity">
    <reaction evidence="15 16">
        <text>DNA(n) + a 2'-deoxyribonucleoside 5'-triphosphate = DNA(n+1) + diphosphate</text>
        <dbReference type="Rhea" id="RHEA:22508"/>
        <dbReference type="Rhea" id="RHEA-COMP:17339"/>
        <dbReference type="Rhea" id="RHEA-COMP:17340"/>
        <dbReference type="ChEBI" id="CHEBI:33019"/>
        <dbReference type="ChEBI" id="CHEBI:61560"/>
        <dbReference type="ChEBI" id="CHEBI:173112"/>
        <dbReference type="EC" id="2.7.7.7"/>
    </reaction>
</comment>
<feature type="site" description="Substrate discrimination" evidence="16">
    <location>
        <position position="14"/>
    </location>
</feature>
<feature type="binding site" evidence="16">
    <location>
        <position position="9"/>
    </location>
    <ligand>
        <name>Mg(2+)</name>
        <dbReference type="ChEBI" id="CHEBI:18420"/>
    </ligand>
</feature>
<evidence type="ECO:0000256" key="9">
    <source>
        <dbReference type="ARBA" id="ARBA00022723"/>
    </source>
</evidence>
<dbReference type="EMBL" id="FMWD01000003">
    <property type="protein sequence ID" value="SCZ54614.1"/>
    <property type="molecule type" value="Genomic_DNA"/>
</dbReference>
<keyword evidence="12 16" id="KW-0239">DNA-directed DNA polymerase</keyword>
<dbReference type="InterPro" id="IPR022880">
    <property type="entry name" value="DNApol_IV"/>
</dbReference>
<dbReference type="Pfam" id="PF11798">
    <property type="entry name" value="IMS_HHH"/>
    <property type="match status" value="1"/>
</dbReference>
<keyword evidence="5 16" id="KW-0963">Cytoplasm</keyword>
<dbReference type="FunFam" id="3.40.1170.60:FF:000001">
    <property type="entry name" value="DNA polymerase IV"/>
    <property type="match status" value="1"/>
</dbReference>
<dbReference type="AlphaFoldDB" id="A0A1G5PYG4"/>
<dbReference type="InterPro" id="IPR024728">
    <property type="entry name" value="PolY_HhH_motif"/>
</dbReference>
<dbReference type="Gene3D" id="3.30.70.270">
    <property type="match status" value="1"/>
</dbReference>
<dbReference type="GO" id="GO:0009432">
    <property type="term" value="P:SOS response"/>
    <property type="evidence" value="ECO:0007669"/>
    <property type="project" value="TreeGrafter"/>
</dbReference>
<feature type="domain" description="UmuC" evidence="17">
    <location>
        <begin position="5"/>
        <end position="186"/>
    </location>
</feature>
<dbReference type="SUPFAM" id="SSF100879">
    <property type="entry name" value="Lesion bypass DNA polymerase (Y-family), little finger domain"/>
    <property type="match status" value="1"/>
</dbReference>
<comment type="function">
    <text evidence="16">Poorly processive, error-prone DNA polymerase involved in untargeted mutagenesis. Copies undamaged DNA at stalled replication forks, which arise in vivo from mismatched or misaligned primer ends. These misaligned primers can be extended by PolIV. Exhibits no 3'-5' exonuclease (proofreading) activity. May be involved in translesional synthesis, in conjunction with the beta clamp from PolIII.</text>
</comment>
<dbReference type="PROSITE" id="PS50173">
    <property type="entry name" value="UMUC"/>
    <property type="match status" value="1"/>
</dbReference>
<dbReference type="FunFam" id="3.30.1490.100:FF:000004">
    <property type="entry name" value="DNA polymerase IV"/>
    <property type="match status" value="1"/>
</dbReference>
<dbReference type="RefSeq" id="WP_092993380.1">
    <property type="nucleotide sequence ID" value="NZ_FMWD01000003.1"/>
</dbReference>
<dbReference type="EC" id="2.7.7.7" evidence="16"/>
<dbReference type="Gene3D" id="3.40.1170.60">
    <property type="match status" value="1"/>
</dbReference>
<keyword evidence="13 16" id="KW-0238">DNA-binding</keyword>
<keyword evidence="14 16" id="KW-0234">DNA repair</keyword>
<evidence type="ECO:0000256" key="4">
    <source>
        <dbReference type="ARBA" id="ARBA00022457"/>
    </source>
</evidence>
<evidence type="ECO:0000256" key="15">
    <source>
        <dbReference type="ARBA" id="ARBA00049244"/>
    </source>
</evidence>
<dbReference type="GO" id="GO:0003684">
    <property type="term" value="F:damaged DNA binding"/>
    <property type="evidence" value="ECO:0007669"/>
    <property type="project" value="InterPro"/>
</dbReference>
<name>A0A1G5PYG4_9GAMM</name>
<dbReference type="Pfam" id="PF00817">
    <property type="entry name" value="IMS"/>
    <property type="match status" value="1"/>
</dbReference>
<organism evidence="18 19">
    <name type="scientific">Thiohalomonas denitrificans</name>
    <dbReference type="NCBI Taxonomy" id="415747"/>
    <lineage>
        <taxon>Bacteria</taxon>
        <taxon>Pseudomonadati</taxon>
        <taxon>Pseudomonadota</taxon>
        <taxon>Gammaproteobacteria</taxon>
        <taxon>Thiohalomonadales</taxon>
        <taxon>Thiohalomonadaceae</taxon>
        <taxon>Thiohalomonas</taxon>
    </lineage>
</organism>
<accession>A0A1G5PYG4</accession>
<evidence type="ECO:0000256" key="10">
    <source>
        <dbReference type="ARBA" id="ARBA00022763"/>
    </source>
</evidence>
<dbReference type="InterPro" id="IPR043502">
    <property type="entry name" value="DNA/RNA_pol_sf"/>
</dbReference>
<evidence type="ECO:0000256" key="3">
    <source>
        <dbReference type="ARBA" id="ARBA00011245"/>
    </source>
</evidence>
<dbReference type="InterPro" id="IPR050116">
    <property type="entry name" value="DNA_polymerase-Y"/>
</dbReference>
<proteinExistence type="inferred from homology"/>
<evidence type="ECO:0000256" key="11">
    <source>
        <dbReference type="ARBA" id="ARBA00022842"/>
    </source>
</evidence>
<dbReference type="PANTHER" id="PTHR11076:SF33">
    <property type="entry name" value="DNA POLYMERASE KAPPA"/>
    <property type="match status" value="1"/>
</dbReference>
<dbReference type="NCBIfam" id="NF002677">
    <property type="entry name" value="PRK02406.1"/>
    <property type="match status" value="1"/>
</dbReference>
<evidence type="ECO:0000256" key="7">
    <source>
        <dbReference type="ARBA" id="ARBA00022695"/>
    </source>
</evidence>
<dbReference type="SUPFAM" id="SSF56672">
    <property type="entry name" value="DNA/RNA polymerases"/>
    <property type="match status" value="1"/>
</dbReference>
<evidence type="ECO:0000256" key="12">
    <source>
        <dbReference type="ARBA" id="ARBA00022932"/>
    </source>
</evidence>
<evidence type="ECO:0000256" key="2">
    <source>
        <dbReference type="ARBA" id="ARBA00010945"/>
    </source>
</evidence>
<dbReference type="NCBIfam" id="NF002751">
    <property type="entry name" value="PRK02794.1"/>
    <property type="match status" value="1"/>
</dbReference>
<protein>
    <recommendedName>
        <fullName evidence="16">DNA polymerase IV</fullName>
        <shortName evidence="16">Pol IV</shortName>
        <ecNumber evidence="16">2.7.7.7</ecNumber>
    </recommendedName>
</protein>
<keyword evidence="6 16" id="KW-0808">Transferase</keyword>
<sequence>MSRAILHVDMDAFFASVEVRERPELRGRPVIVGGTPEGRGVVAAASYEARRFGVHSAMPTATALRLCPKAVVLPPRHGLYSQVSRRIHTVFERYTPQIEPLSLDEAFLDVTGSLRLFGSAAAIGRRIKGEILEELGLIASVGVAPNKFLAKLASDMNKPDGFFQFDPERIAETLDPLPVTRLWGVGPATARQLERLGIRTVGQLRHYSRRLIVRHLGRGGEHLWELAHGIDARPVVSEQETKSVSNETTFARDIHDPNSLRMWLSELSEQVAWRLRRQELAGRTITLKVRFQDFTTVTRSLSLPAVTDLTSEIRDTALRLYEERLDHPHPSVRLLGVGVSGFETPEARQQSLFHEVRARNSRVDTIVDQVRSRFGRDAVRRGGSRR</sequence>
<dbReference type="GO" id="GO:0000287">
    <property type="term" value="F:magnesium ion binding"/>
    <property type="evidence" value="ECO:0007669"/>
    <property type="project" value="UniProtKB-UniRule"/>
</dbReference>
<evidence type="ECO:0000256" key="1">
    <source>
        <dbReference type="ARBA" id="ARBA00004496"/>
    </source>
</evidence>
<feature type="binding site" evidence="16">
    <location>
        <position position="104"/>
    </location>
    <ligand>
        <name>Mg(2+)</name>
        <dbReference type="ChEBI" id="CHEBI:18420"/>
    </ligand>
</feature>
<dbReference type="GO" id="GO:0003887">
    <property type="term" value="F:DNA-directed DNA polymerase activity"/>
    <property type="evidence" value="ECO:0007669"/>
    <property type="project" value="UniProtKB-UniRule"/>
</dbReference>
<dbReference type="InterPro" id="IPR001126">
    <property type="entry name" value="UmuC"/>
</dbReference>
<dbReference type="NCBIfam" id="NF003015">
    <property type="entry name" value="PRK03858.1"/>
    <property type="match status" value="1"/>
</dbReference>
<dbReference type="STRING" id="415747.SAMN03097708_00999"/>
<dbReference type="CDD" id="cd03586">
    <property type="entry name" value="PolY_Pol_IV_kappa"/>
    <property type="match status" value="1"/>
</dbReference>
<evidence type="ECO:0000313" key="19">
    <source>
        <dbReference type="Proteomes" id="UP000199648"/>
    </source>
</evidence>
<keyword evidence="7 16" id="KW-0548">Nucleotidyltransferase</keyword>
<comment type="cofactor">
    <cofactor evidence="16">
        <name>Mg(2+)</name>
        <dbReference type="ChEBI" id="CHEBI:18420"/>
    </cofactor>
    <text evidence="16">Binds 2 magnesium ions per subunit.</text>
</comment>
<keyword evidence="19" id="KW-1185">Reference proteome</keyword>
<keyword evidence="9 16" id="KW-0479">Metal-binding</keyword>
<dbReference type="Proteomes" id="UP000199648">
    <property type="component" value="Unassembled WGS sequence"/>
</dbReference>
<reference evidence="18 19" key="1">
    <citation type="submission" date="2016-10" db="EMBL/GenBank/DDBJ databases">
        <authorList>
            <person name="de Groot N.N."/>
        </authorList>
    </citation>
    <scope>NUCLEOTIDE SEQUENCE [LARGE SCALE GENOMIC DNA]</scope>
    <source>
        <strain evidence="18 19">HLD2</strain>
    </source>
</reference>
<dbReference type="GO" id="GO:0005829">
    <property type="term" value="C:cytosol"/>
    <property type="evidence" value="ECO:0007669"/>
    <property type="project" value="TreeGrafter"/>
</dbReference>
<evidence type="ECO:0000313" key="18">
    <source>
        <dbReference type="EMBL" id="SCZ54614.1"/>
    </source>
</evidence>
<dbReference type="InterPro" id="IPR036775">
    <property type="entry name" value="DNA_pol_Y-fam_lit_finger_sf"/>
</dbReference>
<comment type="subcellular location">
    <subcellularLocation>
        <location evidence="1 16">Cytoplasm</location>
    </subcellularLocation>
</comment>